<accession>A0ABW6BRD5</accession>
<dbReference type="Proteomes" id="UP001597525">
    <property type="component" value="Unassembled WGS sequence"/>
</dbReference>
<dbReference type="EMBL" id="JBHUPB010000015">
    <property type="protein sequence ID" value="MFD2970225.1"/>
    <property type="molecule type" value="Genomic_DNA"/>
</dbReference>
<organism evidence="2 3">
    <name type="scientific">Sphingobacterium bambusae</name>
    <dbReference type="NCBI Taxonomy" id="662858"/>
    <lineage>
        <taxon>Bacteria</taxon>
        <taxon>Pseudomonadati</taxon>
        <taxon>Bacteroidota</taxon>
        <taxon>Sphingobacteriia</taxon>
        <taxon>Sphingobacteriales</taxon>
        <taxon>Sphingobacteriaceae</taxon>
        <taxon>Sphingobacterium</taxon>
    </lineage>
</organism>
<sequence>MKNLIYILLLTLFSCKSANDFYQGRVTDEDNQPLEGVIVSEDGKKDRKTQTDENGYFKLDRTPEWLGELVFSKHGYKTDTVRTVRSRAGEQIYYNFIYSDTTQVKLHREESKDLTCEQLLTAMVGSSNAQAFKTFGHQTVRVRLSDRAPEKLTIELYVVNNASKNPDDPKFAEHTVGWLEFHRPSKRLLDITNDPENPVILTYDSTLIASFDLFKQCDPAAEVPASSASTAPDVDVMLEEDILFNGKLTRFFSYADFEEVFGKADSIKLLKDEQPCTSIFETEAPDDKYLFKNGSCFETHDQQVAVSEFYLQHGHYITYKGNRIDEHSSMQDLQKLFPNSVKNRSALDKEGKDWLIQLREDSNGISDGLIKLFLRNGKASLILWWFPC</sequence>
<reference evidence="3" key="1">
    <citation type="journal article" date="2019" name="Int. J. Syst. Evol. Microbiol.">
        <title>The Global Catalogue of Microorganisms (GCM) 10K type strain sequencing project: providing services to taxonomists for standard genome sequencing and annotation.</title>
        <authorList>
            <consortium name="The Broad Institute Genomics Platform"/>
            <consortium name="The Broad Institute Genome Sequencing Center for Infectious Disease"/>
            <person name="Wu L."/>
            <person name="Ma J."/>
        </authorList>
    </citation>
    <scope>NUCLEOTIDE SEQUENCE [LARGE SCALE GENOMIC DNA]</scope>
    <source>
        <strain evidence="3">KCTC 22814</strain>
    </source>
</reference>
<feature type="chain" id="PRO_5046559176" evidence="1">
    <location>
        <begin position="19"/>
        <end position="388"/>
    </location>
</feature>
<evidence type="ECO:0000313" key="2">
    <source>
        <dbReference type="EMBL" id="MFD2970225.1"/>
    </source>
</evidence>
<name>A0ABW6BRD5_9SPHI</name>
<dbReference type="Pfam" id="PF13715">
    <property type="entry name" value="CarbopepD_reg_2"/>
    <property type="match status" value="1"/>
</dbReference>
<dbReference type="SUPFAM" id="SSF49464">
    <property type="entry name" value="Carboxypeptidase regulatory domain-like"/>
    <property type="match status" value="1"/>
</dbReference>
<dbReference type="RefSeq" id="WP_320183706.1">
    <property type="nucleotide sequence ID" value="NZ_CP138332.1"/>
</dbReference>
<protein>
    <submittedName>
        <fullName evidence="2">Carboxypeptidase-like regulatory domain-containing protein</fullName>
    </submittedName>
</protein>
<feature type="signal peptide" evidence="1">
    <location>
        <begin position="1"/>
        <end position="18"/>
    </location>
</feature>
<comment type="caution">
    <text evidence="2">The sequence shown here is derived from an EMBL/GenBank/DDBJ whole genome shotgun (WGS) entry which is preliminary data.</text>
</comment>
<dbReference type="PROSITE" id="PS51257">
    <property type="entry name" value="PROKAR_LIPOPROTEIN"/>
    <property type="match status" value="1"/>
</dbReference>
<proteinExistence type="predicted"/>
<keyword evidence="3" id="KW-1185">Reference proteome</keyword>
<keyword evidence="1" id="KW-0732">Signal</keyword>
<evidence type="ECO:0000256" key="1">
    <source>
        <dbReference type="SAM" id="SignalP"/>
    </source>
</evidence>
<dbReference type="Gene3D" id="2.60.40.1120">
    <property type="entry name" value="Carboxypeptidase-like, regulatory domain"/>
    <property type="match status" value="1"/>
</dbReference>
<dbReference type="InterPro" id="IPR008969">
    <property type="entry name" value="CarboxyPept-like_regulatory"/>
</dbReference>
<gene>
    <name evidence="2" type="ORF">ACFS7Y_22730</name>
</gene>
<evidence type="ECO:0000313" key="3">
    <source>
        <dbReference type="Proteomes" id="UP001597525"/>
    </source>
</evidence>